<organism evidence="2 3">
    <name type="scientific">Cyanomargarita calcarea GSE-NOS-MK-12-04C</name>
    <dbReference type="NCBI Taxonomy" id="2839659"/>
    <lineage>
        <taxon>Bacteria</taxon>
        <taxon>Bacillati</taxon>
        <taxon>Cyanobacteriota</taxon>
        <taxon>Cyanophyceae</taxon>
        <taxon>Nostocales</taxon>
        <taxon>Cyanomargaritaceae</taxon>
        <taxon>Cyanomargarita</taxon>
    </lineage>
</organism>
<accession>A0A951UVL0</accession>
<proteinExistence type="predicted"/>
<dbReference type="NCBIfam" id="NF041928">
    <property type="entry name" value="choice_anch_W"/>
    <property type="match status" value="1"/>
</dbReference>
<dbReference type="EMBL" id="JAHHGZ010000049">
    <property type="protein sequence ID" value="MBW4671608.1"/>
    <property type="molecule type" value="Genomic_DNA"/>
</dbReference>
<dbReference type="AlphaFoldDB" id="A0A951UVL0"/>
<feature type="signal peptide" evidence="1">
    <location>
        <begin position="1"/>
        <end position="30"/>
    </location>
</feature>
<dbReference type="Proteomes" id="UP000729701">
    <property type="component" value="Unassembled WGS sequence"/>
</dbReference>
<evidence type="ECO:0000313" key="3">
    <source>
        <dbReference type="Proteomes" id="UP000729701"/>
    </source>
</evidence>
<comment type="caution">
    <text evidence="2">The sequence shown here is derived from an EMBL/GenBank/DDBJ whole genome shotgun (WGS) entry which is preliminary data.</text>
</comment>
<protein>
    <submittedName>
        <fullName evidence="2">PEP-CTERM sorting domain-containing protein</fullName>
    </submittedName>
</protein>
<gene>
    <name evidence="2" type="ORF">KME60_30335</name>
</gene>
<sequence>MLSFINKHKSFIVLGLAVSGLFIAPNQVKAFNPVDRTNLTDTEFEDILRKGEFTESFVAEGRIGNNGLGGNGEQEFGINTPITPKPDGTLTDATTIAKGDRTWVSGSLVDFALEYTGSQINYTVGEQLLSNTSFSGEVTDIFLRTFAQRDSTDGSNSNKDNFVGLSNLLLFEKGTTQGKTINSLSSSGATTSDTDYAQLSGISSGFKLTGKAAMSWAGTTPSRSNLAYQIKVGNTPQKRKVPEPGMLGAIFVAGLVGARYSKRNKAAIL</sequence>
<feature type="chain" id="PRO_5037429964" evidence="1">
    <location>
        <begin position="31"/>
        <end position="269"/>
    </location>
</feature>
<name>A0A951UVL0_9CYAN</name>
<evidence type="ECO:0000313" key="2">
    <source>
        <dbReference type="EMBL" id="MBW4671608.1"/>
    </source>
</evidence>
<evidence type="ECO:0000256" key="1">
    <source>
        <dbReference type="SAM" id="SignalP"/>
    </source>
</evidence>
<reference evidence="2" key="2">
    <citation type="journal article" date="2022" name="Microbiol. Resour. Announc.">
        <title>Metagenome Sequencing to Explore Phylogenomics of Terrestrial Cyanobacteria.</title>
        <authorList>
            <person name="Ward R.D."/>
            <person name="Stajich J.E."/>
            <person name="Johansen J.R."/>
            <person name="Huntemann M."/>
            <person name="Clum A."/>
            <person name="Foster B."/>
            <person name="Foster B."/>
            <person name="Roux S."/>
            <person name="Palaniappan K."/>
            <person name="Varghese N."/>
            <person name="Mukherjee S."/>
            <person name="Reddy T.B.K."/>
            <person name="Daum C."/>
            <person name="Copeland A."/>
            <person name="Chen I.A."/>
            <person name="Ivanova N.N."/>
            <person name="Kyrpides N.C."/>
            <person name="Shapiro N."/>
            <person name="Eloe-Fadrosh E.A."/>
            <person name="Pietrasiak N."/>
        </authorList>
    </citation>
    <scope>NUCLEOTIDE SEQUENCE</scope>
    <source>
        <strain evidence="2">GSE-NOS-MK-12-04C</strain>
    </source>
</reference>
<keyword evidence="1" id="KW-0732">Signal</keyword>
<dbReference type="InterPro" id="IPR049671">
    <property type="entry name" value="Choice_anch_W"/>
</dbReference>
<reference evidence="2" key="1">
    <citation type="submission" date="2021-05" db="EMBL/GenBank/DDBJ databases">
        <authorList>
            <person name="Pietrasiak N."/>
            <person name="Ward R."/>
            <person name="Stajich J.E."/>
            <person name="Kurbessoian T."/>
        </authorList>
    </citation>
    <scope>NUCLEOTIDE SEQUENCE</scope>
    <source>
        <strain evidence="2">GSE-NOS-MK-12-04C</strain>
    </source>
</reference>